<feature type="disulfide bond" evidence="2">
    <location>
        <begin position="183"/>
        <end position="192"/>
    </location>
</feature>
<reference evidence="4 5" key="1">
    <citation type="journal article" date="2024" name="Science">
        <title>Giant polyketide synthase enzymes in the biosynthesis of giant marine polyether toxins.</title>
        <authorList>
            <person name="Fallon T.R."/>
            <person name="Shende V.V."/>
            <person name="Wierzbicki I.H."/>
            <person name="Pendleton A.L."/>
            <person name="Watervoot N.F."/>
            <person name="Auber R.P."/>
            <person name="Gonzalez D.J."/>
            <person name="Wisecaver J.H."/>
            <person name="Moore B.S."/>
        </authorList>
    </citation>
    <scope>NUCLEOTIDE SEQUENCE [LARGE SCALE GENOMIC DNA]</scope>
    <source>
        <strain evidence="4 5">12B1</strain>
    </source>
</reference>
<feature type="domain" description="EGF-like" evidence="3">
    <location>
        <begin position="157"/>
        <end position="193"/>
    </location>
</feature>
<evidence type="ECO:0000259" key="3">
    <source>
        <dbReference type="PROSITE" id="PS50026"/>
    </source>
</evidence>
<comment type="caution">
    <text evidence="4">The sequence shown here is derived from an EMBL/GenBank/DDBJ whole genome shotgun (WGS) entry which is preliminary data.</text>
</comment>
<comment type="similarity">
    <text evidence="1">Belongs to the glycosyltransferase 47 family.</text>
</comment>
<dbReference type="EMBL" id="JBGBPQ010000021">
    <property type="protein sequence ID" value="KAL1503431.1"/>
    <property type="molecule type" value="Genomic_DNA"/>
</dbReference>
<keyword evidence="2" id="KW-1015">Disulfide bond</keyword>
<gene>
    <name evidence="4" type="ORF">AB1Y20_011919</name>
</gene>
<evidence type="ECO:0000256" key="2">
    <source>
        <dbReference type="PROSITE-ProRule" id="PRU00076"/>
    </source>
</evidence>
<protein>
    <recommendedName>
        <fullName evidence="3">EGF-like domain-containing protein</fullName>
    </recommendedName>
</protein>
<dbReference type="Pfam" id="PF03016">
    <property type="entry name" value="Exostosin_GT47"/>
    <property type="match status" value="1"/>
</dbReference>
<dbReference type="Gene3D" id="2.10.25.10">
    <property type="entry name" value="Laminin"/>
    <property type="match status" value="1"/>
</dbReference>
<comment type="caution">
    <text evidence="2">Lacks conserved residue(s) required for the propagation of feature annotation.</text>
</comment>
<dbReference type="SMART" id="SM00181">
    <property type="entry name" value="EGF"/>
    <property type="match status" value="3"/>
</dbReference>
<dbReference type="PANTHER" id="PTHR11062:SF376">
    <property type="entry name" value="EXOSTOSIN FAMILY PROTEIN"/>
    <property type="match status" value="1"/>
</dbReference>
<evidence type="ECO:0000313" key="5">
    <source>
        <dbReference type="Proteomes" id="UP001515480"/>
    </source>
</evidence>
<dbReference type="InterPro" id="IPR004263">
    <property type="entry name" value="Exostosin"/>
</dbReference>
<evidence type="ECO:0000313" key="4">
    <source>
        <dbReference type="EMBL" id="KAL1503431.1"/>
    </source>
</evidence>
<dbReference type="PROSITE" id="PS50026">
    <property type="entry name" value="EGF_3"/>
    <property type="match status" value="1"/>
</dbReference>
<organism evidence="4 5">
    <name type="scientific">Prymnesium parvum</name>
    <name type="common">Toxic golden alga</name>
    <dbReference type="NCBI Taxonomy" id="97485"/>
    <lineage>
        <taxon>Eukaryota</taxon>
        <taxon>Haptista</taxon>
        <taxon>Haptophyta</taxon>
        <taxon>Prymnesiophyceae</taxon>
        <taxon>Prymnesiales</taxon>
        <taxon>Prymnesiaceae</taxon>
        <taxon>Prymnesium</taxon>
    </lineage>
</organism>
<keyword evidence="2" id="KW-0245">EGF-like domain</keyword>
<evidence type="ECO:0000256" key="1">
    <source>
        <dbReference type="ARBA" id="ARBA00010271"/>
    </source>
</evidence>
<sequence>MVGCPKGCGAGYCDAAVGECVCVPGAEGAACEELTLPSCRVSAAVAVMPCEGFNGPMSCACARECFLAMERHSTRGRFLAIKDKICFEAEGRRDGVQLSDVPANLSGVRFYSRWRLPVPRGWAAAGGPLTRGRPRWAELADASRLKPLRPAGLTPRPVAACPAGCSGAGTCASRGGAAAACACHRGFAGAACERSDGAACVRGCSRRGKCVARFCLCEEGAAGVACERPSRSPARYVPTFVYPLPTHVSLLFAYQRDPTRRGLFYGNRVYLEMLHARGDALVDDPEQAALFFIPVMLMQMRDSLWEAKRFLPTLVDYIRTRYPYWNRSHGEDHYIFTSQDLGGCWVPPSLRPAIIVSHFGFVASLKLWINSPKWLEARERLDVRQWLRGANNHSFLFPKCYRRHKDVVVPVDLSVPRAEREAQLRKLRLQCAAGAPPSPPAATLLYMAGSVVPSNQGGAGFYSQGVRQYFHQLHQFTPGVVYDVGGWGVGGLRDATFCLAPSGWGYGWRVSLSLAMLCVPVIIQPLVEQPFHDMLPYAAFSLRFDPADIPLLPAILRRIRTNRTRLCELRLAAARYWRALLWEPPGVAYDMLQLALCRRALMRALRAQEALPPARRRLPPWYKCATLSADELLRSIPAVESDWRPIEPSPSGGR</sequence>
<dbReference type="AlphaFoldDB" id="A0AB34ILZ0"/>
<dbReference type="PROSITE" id="PS00022">
    <property type="entry name" value="EGF_1"/>
    <property type="match status" value="1"/>
</dbReference>
<proteinExistence type="inferred from homology"/>
<dbReference type="GO" id="GO:0016757">
    <property type="term" value="F:glycosyltransferase activity"/>
    <property type="evidence" value="ECO:0007669"/>
    <property type="project" value="InterPro"/>
</dbReference>
<dbReference type="Proteomes" id="UP001515480">
    <property type="component" value="Unassembled WGS sequence"/>
</dbReference>
<dbReference type="InterPro" id="IPR000742">
    <property type="entry name" value="EGF"/>
</dbReference>
<name>A0AB34ILZ0_PRYPA</name>
<feature type="disulfide bond" evidence="2">
    <location>
        <begin position="161"/>
        <end position="171"/>
    </location>
</feature>
<accession>A0AB34ILZ0</accession>
<dbReference type="InterPro" id="IPR040911">
    <property type="entry name" value="Exostosin_GT47"/>
</dbReference>
<dbReference type="PROSITE" id="PS01186">
    <property type="entry name" value="EGF_2"/>
    <property type="match status" value="1"/>
</dbReference>
<dbReference type="PANTHER" id="PTHR11062">
    <property type="entry name" value="EXOSTOSIN HEPARAN SULFATE GLYCOSYLTRANSFERASE -RELATED"/>
    <property type="match status" value="1"/>
</dbReference>
<keyword evidence="5" id="KW-1185">Reference proteome</keyword>